<evidence type="ECO:0000256" key="5">
    <source>
        <dbReference type="ARBA" id="ARBA00037941"/>
    </source>
</evidence>
<dbReference type="AlphaFoldDB" id="A0A3B1DH98"/>
<feature type="domain" description="FAD dependent oxidoreductase" evidence="6">
    <location>
        <begin position="7"/>
        <end position="299"/>
    </location>
</feature>
<accession>A0A3B1DH98</accession>
<dbReference type="Gene3D" id="3.30.9.10">
    <property type="entry name" value="D-Amino Acid Oxidase, subunit A, domain 2"/>
    <property type="match status" value="1"/>
</dbReference>
<protein>
    <submittedName>
        <fullName evidence="7">FAD dependent oxidoreductase</fullName>
    </submittedName>
</protein>
<dbReference type="PANTHER" id="PTHR43104:SF2">
    <property type="entry name" value="L-2-HYDROXYGLUTARATE DEHYDROGENASE, MITOCHONDRIAL"/>
    <property type="match status" value="1"/>
</dbReference>
<reference evidence="7" key="1">
    <citation type="submission" date="2018-06" db="EMBL/GenBank/DDBJ databases">
        <authorList>
            <person name="Zhirakovskaya E."/>
        </authorList>
    </citation>
    <scope>NUCLEOTIDE SEQUENCE</scope>
</reference>
<evidence type="ECO:0000256" key="1">
    <source>
        <dbReference type="ARBA" id="ARBA00001974"/>
    </source>
</evidence>
<dbReference type="Pfam" id="PF01266">
    <property type="entry name" value="DAO"/>
    <property type="match status" value="1"/>
</dbReference>
<keyword evidence="4" id="KW-0560">Oxidoreductase</keyword>
<dbReference type="InterPro" id="IPR036188">
    <property type="entry name" value="FAD/NAD-bd_sf"/>
</dbReference>
<evidence type="ECO:0000313" key="7">
    <source>
        <dbReference type="EMBL" id="VAX35414.1"/>
    </source>
</evidence>
<dbReference type="GO" id="GO:0047545">
    <property type="term" value="F:(S)-2-hydroxyglutarate dehydrogenase activity"/>
    <property type="evidence" value="ECO:0007669"/>
    <property type="project" value="TreeGrafter"/>
</dbReference>
<keyword evidence="3" id="KW-0274">FAD</keyword>
<evidence type="ECO:0000256" key="3">
    <source>
        <dbReference type="ARBA" id="ARBA00022827"/>
    </source>
</evidence>
<dbReference type="InterPro" id="IPR006076">
    <property type="entry name" value="FAD-dep_OxRdtase"/>
</dbReference>
<keyword evidence="2" id="KW-0285">Flavoprotein</keyword>
<dbReference type="PANTHER" id="PTHR43104">
    <property type="entry name" value="L-2-HYDROXYGLUTARATE DEHYDROGENASE, MITOCHONDRIAL"/>
    <property type="match status" value="1"/>
</dbReference>
<evidence type="ECO:0000259" key="6">
    <source>
        <dbReference type="Pfam" id="PF01266"/>
    </source>
</evidence>
<evidence type="ECO:0000256" key="4">
    <source>
        <dbReference type="ARBA" id="ARBA00023002"/>
    </source>
</evidence>
<sequence>MNKIYNYIIIGSGIIGLAIARTLRKSEPTSKILIIDKEAKEAVHASGRNSGVLHAGFYYTADSFKAKFTVDGNKTLKEYCVEKNIPVNTCGKLVVAQNEEELTQLYELEKRGKCNGSNVKIIDETKAREIEPNVVTFKKALYSPDTASVNPVEVCAALKKDLLENDVEFIFNAKYLGQKNNTIQTTEGEFEAKKIINCAGLYADKIAWDFGFGKKYTLIPFKGLYLKYTKNKTDIKINIYPVPNLKNPFLGVHFTKTVTNEIKIGPTAIPAFWRENYEGLDNFSFKELLSTLSYEAKLFLTNAFGFRSLAFEEMQKYNKKYFVGLAQNMVRSIDPKGFTEYTKPGIRAQLLDKKKLALVQDFVVEGDKNSVHVLNAVSPAFTCAFPFSEFVVKKYI</sequence>
<gene>
    <name evidence="7" type="ORF">MNBD_UNCLBAC01-838</name>
</gene>
<dbReference type="Gene3D" id="3.50.50.60">
    <property type="entry name" value="FAD/NAD(P)-binding domain"/>
    <property type="match status" value="1"/>
</dbReference>
<dbReference type="NCBIfam" id="NF008726">
    <property type="entry name" value="PRK11728.1"/>
    <property type="match status" value="1"/>
</dbReference>
<dbReference type="GO" id="GO:0005737">
    <property type="term" value="C:cytoplasm"/>
    <property type="evidence" value="ECO:0007669"/>
    <property type="project" value="TreeGrafter"/>
</dbReference>
<evidence type="ECO:0000256" key="2">
    <source>
        <dbReference type="ARBA" id="ARBA00022630"/>
    </source>
</evidence>
<name>A0A3B1DH98_9ZZZZ</name>
<dbReference type="SUPFAM" id="SSF51905">
    <property type="entry name" value="FAD/NAD(P)-binding domain"/>
    <property type="match status" value="1"/>
</dbReference>
<comment type="similarity">
    <text evidence="5">Belongs to the L2HGDH family.</text>
</comment>
<dbReference type="EMBL" id="UOGJ01000050">
    <property type="protein sequence ID" value="VAX35414.1"/>
    <property type="molecule type" value="Genomic_DNA"/>
</dbReference>
<organism evidence="7">
    <name type="scientific">hydrothermal vent metagenome</name>
    <dbReference type="NCBI Taxonomy" id="652676"/>
    <lineage>
        <taxon>unclassified sequences</taxon>
        <taxon>metagenomes</taxon>
        <taxon>ecological metagenomes</taxon>
    </lineage>
</organism>
<proteinExistence type="inferred from homology"/>
<comment type="cofactor">
    <cofactor evidence="1">
        <name>FAD</name>
        <dbReference type="ChEBI" id="CHEBI:57692"/>
    </cofactor>
</comment>